<evidence type="ECO:0000256" key="1">
    <source>
        <dbReference type="ARBA" id="ARBA00006865"/>
    </source>
</evidence>
<dbReference type="InterPro" id="IPR013783">
    <property type="entry name" value="Ig-like_fold"/>
</dbReference>
<gene>
    <name evidence="3" type="ordered locus">P700755_001557</name>
</gene>
<dbReference type="AlphaFoldDB" id="K4ICX9"/>
<accession>K4ICX9</accession>
<dbReference type="PANTHER" id="PTHR10963:SF55">
    <property type="entry name" value="GLYCOSIDE HYDROLASE FAMILY 16 PROTEIN"/>
    <property type="match status" value="1"/>
</dbReference>
<dbReference type="GO" id="GO:0004553">
    <property type="term" value="F:hydrolase activity, hydrolyzing O-glycosyl compounds"/>
    <property type="evidence" value="ECO:0007669"/>
    <property type="project" value="InterPro"/>
</dbReference>
<dbReference type="STRING" id="313595.P700755_001557"/>
<feature type="domain" description="GH16" evidence="2">
    <location>
        <begin position="340"/>
        <end position="561"/>
    </location>
</feature>
<dbReference type="OrthoDB" id="9809583at2"/>
<dbReference type="InterPro" id="IPR013320">
    <property type="entry name" value="ConA-like_dom_sf"/>
</dbReference>
<dbReference type="InterPro" id="IPR000757">
    <property type="entry name" value="Beta-glucanase-like"/>
</dbReference>
<name>K4ICX9_PSYTT</name>
<evidence type="ECO:0000313" key="3">
    <source>
        <dbReference type="EMBL" id="AFU68442.1"/>
    </source>
</evidence>
<reference evidence="3" key="1">
    <citation type="submission" date="2006-03" db="EMBL/GenBank/DDBJ databases">
        <authorList>
            <person name="Bowman J."/>
            <person name="Ferriera S."/>
            <person name="Johnson J."/>
            <person name="Kravitz S."/>
            <person name="Halpern A."/>
            <person name="Remington K."/>
            <person name="Beeson K."/>
            <person name="Tran B."/>
            <person name="Rogers Y.-H."/>
            <person name="Friedman R."/>
            <person name="Venter J.C."/>
        </authorList>
    </citation>
    <scope>NUCLEOTIDE SEQUENCE [LARGE SCALE GENOMIC DNA]</scope>
    <source>
        <strain evidence="3">ATCC 700755</strain>
    </source>
</reference>
<dbReference type="CDD" id="cd08023">
    <property type="entry name" value="GH16_laminarinase_like"/>
    <property type="match status" value="1"/>
</dbReference>
<dbReference type="PANTHER" id="PTHR10963">
    <property type="entry name" value="GLYCOSYL HYDROLASE-RELATED"/>
    <property type="match status" value="1"/>
</dbReference>
<proteinExistence type="inferred from homology"/>
<dbReference type="SUPFAM" id="SSF49899">
    <property type="entry name" value="Concanavalin A-like lectins/glucanases"/>
    <property type="match status" value="1"/>
</dbReference>
<dbReference type="Proteomes" id="UP000008514">
    <property type="component" value="Chromosome"/>
</dbReference>
<keyword evidence="4" id="KW-1185">Reference proteome</keyword>
<dbReference type="GO" id="GO:0005975">
    <property type="term" value="P:carbohydrate metabolic process"/>
    <property type="evidence" value="ECO:0007669"/>
    <property type="project" value="InterPro"/>
</dbReference>
<dbReference type="KEGG" id="ptq:P700755_001557"/>
<protein>
    <submittedName>
        <fullName evidence="3">Glucan endo-1,3-beta-D-glucosidase (Laminarinase-like)</fullName>
    </submittedName>
</protein>
<dbReference type="eggNOG" id="COG2273">
    <property type="taxonomic scope" value="Bacteria"/>
</dbReference>
<dbReference type="HOGENOM" id="CLU_491565_0_0_10"/>
<dbReference type="Pfam" id="PF00722">
    <property type="entry name" value="Glyco_hydro_16"/>
    <property type="match status" value="1"/>
</dbReference>
<evidence type="ECO:0000313" key="4">
    <source>
        <dbReference type="Proteomes" id="UP000008514"/>
    </source>
</evidence>
<dbReference type="PROSITE" id="PS51762">
    <property type="entry name" value="GH16_2"/>
    <property type="match status" value="1"/>
</dbReference>
<dbReference type="SUPFAM" id="SSF49299">
    <property type="entry name" value="PKD domain"/>
    <property type="match status" value="1"/>
</dbReference>
<sequence>MKNYRYFTLSLLAFILIISCQDDDNQFGTTEAPSNLQIDFSIVNADTENEFGDGSGAVEFTATADNAINYKYIFGDTQEAPETNGSISHTFNLNGVNTYTVTVIASGKGGTQTSTSSEVTVLSLFDDPATRAFLIGDNPPEDNNNDPVATKTWYVAFQEPGHLGVGPLDSSTPDFFAAPANGLAQCFYDDNFTIANAPNGMSFNHFNLDPDGVGVTFFNAEFNTVGGGGGPDDQCLPFDVSGEKSLSLSSATSGLPEGVSTGTQFSVTDGGFMGYYINTSSYEVLEISESYLYVRAISGSPGGPLAWYQKFTTNPDGSVEGGDGGPNLLETEYENLLFEEEFNVDGVPDPNIWNIEIGNGDNGWGNEELQYYTEDNVTVEDGVLKITVKREPTNGFDFSSTRMTTLNNFSYEYGRVEVRAKLPEGGGTWPAIWMLGENFPDVGWPETGEIDIMEHRGNQQDVIHGSLHLPGNFGGNAITESTTVAGVSQEFNNYTVEWSAERILFAVNDVVYHEFENTSGTPFNNPFFLILNVAMGGTFGGAADPAFTESTMEVDYIKVYQ</sequence>
<reference evidence="3" key="2">
    <citation type="submission" date="2012-09" db="EMBL/GenBank/DDBJ databases">
        <title>The complete sequence of Psychroflexus torquis an extreme psychrophile from sea-ice that is stimulated by light.</title>
        <authorList>
            <person name="Feng S."/>
            <person name="Powell S.M."/>
            <person name="Bowman J.P."/>
        </authorList>
    </citation>
    <scope>NUCLEOTIDE SEQUENCE [LARGE SCALE GENOMIC DNA]</scope>
    <source>
        <strain evidence="3">ATCC 700755</strain>
    </source>
</reference>
<dbReference type="CDD" id="cd00146">
    <property type="entry name" value="PKD"/>
    <property type="match status" value="1"/>
</dbReference>
<evidence type="ECO:0000259" key="2">
    <source>
        <dbReference type="PROSITE" id="PS51762"/>
    </source>
</evidence>
<dbReference type="Gene3D" id="2.60.40.10">
    <property type="entry name" value="Immunoglobulins"/>
    <property type="match status" value="1"/>
</dbReference>
<dbReference type="Gene3D" id="2.60.120.200">
    <property type="match status" value="1"/>
</dbReference>
<dbReference type="InterPro" id="IPR035986">
    <property type="entry name" value="PKD_dom_sf"/>
</dbReference>
<dbReference type="EMBL" id="CP003879">
    <property type="protein sequence ID" value="AFU68442.1"/>
    <property type="molecule type" value="Genomic_DNA"/>
</dbReference>
<dbReference type="PROSITE" id="PS51257">
    <property type="entry name" value="PROKAR_LIPOPROTEIN"/>
    <property type="match status" value="1"/>
</dbReference>
<dbReference type="InterPro" id="IPR050546">
    <property type="entry name" value="Glycosyl_Hydrlase_16"/>
</dbReference>
<organism evidence="3 4">
    <name type="scientific">Psychroflexus torquis (strain ATCC 700755 / CIP 106069 / ACAM 623)</name>
    <dbReference type="NCBI Taxonomy" id="313595"/>
    <lineage>
        <taxon>Bacteria</taxon>
        <taxon>Pseudomonadati</taxon>
        <taxon>Bacteroidota</taxon>
        <taxon>Flavobacteriia</taxon>
        <taxon>Flavobacteriales</taxon>
        <taxon>Flavobacteriaceae</taxon>
        <taxon>Psychroflexus</taxon>
    </lineage>
</organism>
<dbReference type="RefSeq" id="WP_015024041.1">
    <property type="nucleotide sequence ID" value="NC_018721.1"/>
</dbReference>
<comment type="similarity">
    <text evidence="1">Belongs to the glycosyl hydrolase 16 family.</text>
</comment>